<evidence type="ECO:0000256" key="8">
    <source>
        <dbReference type="SAM" id="Coils"/>
    </source>
</evidence>
<dbReference type="AlphaFoldDB" id="A0A1I0LXX2"/>
<dbReference type="InterPro" id="IPR011006">
    <property type="entry name" value="CheY-like_superfamily"/>
</dbReference>
<dbReference type="CDD" id="cd00082">
    <property type="entry name" value="HisKA"/>
    <property type="match status" value="1"/>
</dbReference>
<dbReference type="SUPFAM" id="SSF55874">
    <property type="entry name" value="ATPase domain of HSP90 chaperone/DNA topoisomerase II/histidine kinase"/>
    <property type="match status" value="1"/>
</dbReference>
<dbReference type="EC" id="2.7.13.3" evidence="2"/>
<dbReference type="RefSeq" id="WP_091899163.1">
    <property type="nucleotide sequence ID" value="NZ_FOIQ01000001.1"/>
</dbReference>
<accession>A0A1I0LXX2</accession>
<evidence type="ECO:0000256" key="1">
    <source>
        <dbReference type="ARBA" id="ARBA00000085"/>
    </source>
</evidence>
<dbReference type="Gene3D" id="1.10.287.130">
    <property type="match status" value="1"/>
</dbReference>
<dbReference type="PRINTS" id="PR00344">
    <property type="entry name" value="BCTRLSENSOR"/>
</dbReference>
<evidence type="ECO:0000256" key="4">
    <source>
        <dbReference type="ARBA" id="ARBA00022679"/>
    </source>
</evidence>
<dbReference type="PANTHER" id="PTHR43047">
    <property type="entry name" value="TWO-COMPONENT HISTIDINE PROTEIN KINASE"/>
    <property type="match status" value="1"/>
</dbReference>
<keyword evidence="5 11" id="KW-0418">Kinase</keyword>
<dbReference type="SMART" id="SM00448">
    <property type="entry name" value="REC"/>
    <property type="match status" value="1"/>
</dbReference>
<dbReference type="InterPro" id="IPR036890">
    <property type="entry name" value="HATPase_C_sf"/>
</dbReference>
<evidence type="ECO:0000256" key="5">
    <source>
        <dbReference type="ARBA" id="ARBA00022777"/>
    </source>
</evidence>
<evidence type="ECO:0000256" key="6">
    <source>
        <dbReference type="ARBA" id="ARBA00023012"/>
    </source>
</evidence>
<dbReference type="PROSITE" id="PS50109">
    <property type="entry name" value="HIS_KIN"/>
    <property type="match status" value="1"/>
</dbReference>
<dbReference type="CDD" id="cd00075">
    <property type="entry name" value="HATPase"/>
    <property type="match status" value="1"/>
</dbReference>
<dbReference type="InterPro" id="IPR004358">
    <property type="entry name" value="Sig_transdc_His_kin-like_C"/>
</dbReference>
<dbReference type="InterPro" id="IPR005467">
    <property type="entry name" value="His_kinase_dom"/>
</dbReference>
<dbReference type="Gene3D" id="3.30.565.10">
    <property type="entry name" value="Histidine kinase-like ATPase, C-terminal domain"/>
    <property type="match status" value="1"/>
</dbReference>
<dbReference type="InterPro" id="IPR001789">
    <property type="entry name" value="Sig_transdc_resp-reg_receiver"/>
</dbReference>
<evidence type="ECO:0000259" key="9">
    <source>
        <dbReference type="PROSITE" id="PS50109"/>
    </source>
</evidence>
<dbReference type="Pfam" id="PF00072">
    <property type="entry name" value="Response_reg"/>
    <property type="match status" value="1"/>
</dbReference>
<dbReference type="Pfam" id="PF02518">
    <property type="entry name" value="HATPase_c"/>
    <property type="match status" value="1"/>
</dbReference>
<sequence>MEKDEREILLQKFADANRKLMLVNEQLSIANRKLKEYEEKALKAEKASKMKSLFLANMSHEIRTPLNAIEGFSRVIVETDSPEDRMKYFEIIESNNNRLMSLVNEILDLSRVESGEIVMKKTPTDLHELCSSIKNIFKFRCPETVRLTWNKPTMKVIFNTDANRLTQVFSNLISNALKHTSRGTISYGYQIIDDGQDIEFFVKDTGSGIEKKDISHIFETYMSRDAETSKNSYGLGLPLCKIIVERLGGKISVESEEGKGSMFRFTFPFDGSIGGYDQNKTTTTSNVRTIRINERADQPNMKTILVAEDEDSNYELVKIVLQKRYRLLRAHNGIEAVTINEDEKPNLILMDIRMPEMNGLDATRIIKEVTSTPVIALSAYAFEENIREAKAAGCDDFLAKPFKVENLIEIVKKYIDKES</sequence>
<gene>
    <name evidence="11" type="ORF">SAMN04487850_0015</name>
</gene>
<dbReference type="PROSITE" id="PS50110">
    <property type="entry name" value="RESPONSE_REGULATORY"/>
    <property type="match status" value="1"/>
</dbReference>
<dbReference type="InterPro" id="IPR003661">
    <property type="entry name" value="HisK_dim/P_dom"/>
</dbReference>
<keyword evidence="4" id="KW-0808">Transferase</keyword>
<dbReference type="Gene3D" id="3.40.50.2300">
    <property type="match status" value="1"/>
</dbReference>
<keyword evidence="12" id="KW-1185">Reference proteome</keyword>
<dbReference type="SMART" id="SM00388">
    <property type="entry name" value="HisKA"/>
    <property type="match status" value="1"/>
</dbReference>
<keyword evidence="6" id="KW-0902">Two-component regulatory system</keyword>
<evidence type="ECO:0000256" key="2">
    <source>
        <dbReference type="ARBA" id="ARBA00012438"/>
    </source>
</evidence>
<keyword evidence="8" id="KW-0175">Coiled coil</keyword>
<keyword evidence="3 7" id="KW-0597">Phosphoprotein</keyword>
<reference evidence="11 12" key="1">
    <citation type="submission" date="2016-10" db="EMBL/GenBank/DDBJ databases">
        <authorList>
            <person name="de Groot N.N."/>
        </authorList>
    </citation>
    <scope>NUCLEOTIDE SEQUENCE [LARGE SCALE GENOMIC DNA]</scope>
    <source>
        <strain evidence="11 12">TC2-24</strain>
    </source>
</reference>
<dbReference type="GO" id="GO:0000155">
    <property type="term" value="F:phosphorelay sensor kinase activity"/>
    <property type="evidence" value="ECO:0007669"/>
    <property type="project" value="InterPro"/>
</dbReference>
<dbReference type="Pfam" id="PF00512">
    <property type="entry name" value="HisKA"/>
    <property type="match status" value="1"/>
</dbReference>
<feature type="modified residue" description="4-aspartylphosphate" evidence="7">
    <location>
        <position position="351"/>
    </location>
</feature>
<dbReference type="InterPro" id="IPR003594">
    <property type="entry name" value="HATPase_dom"/>
</dbReference>
<dbReference type="SMART" id="SM00387">
    <property type="entry name" value="HATPase_c"/>
    <property type="match status" value="1"/>
</dbReference>
<organism evidence="11 12">
    <name type="scientific">Prevotella aff. ruminicola Tc2-24</name>
    <dbReference type="NCBI Taxonomy" id="81582"/>
    <lineage>
        <taxon>Bacteria</taxon>
        <taxon>Pseudomonadati</taxon>
        <taxon>Bacteroidota</taxon>
        <taxon>Bacteroidia</taxon>
        <taxon>Bacteroidales</taxon>
        <taxon>Prevotellaceae</taxon>
        <taxon>Prevotella</taxon>
    </lineage>
</organism>
<feature type="domain" description="Histidine kinase" evidence="9">
    <location>
        <begin position="57"/>
        <end position="271"/>
    </location>
</feature>
<name>A0A1I0LXX2_9BACT</name>
<evidence type="ECO:0000256" key="3">
    <source>
        <dbReference type="ARBA" id="ARBA00022553"/>
    </source>
</evidence>
<comment type="catalytic activity">
    <reaction evidence="1">
        <text>ATP + protein L-histidine = ADP + protein N-phospho-L-histidine.</text>
        <dbReference type="EC" id="2.7.13.3"/>
    </reaction>
</comment>
<dbReference type="SUPFAM" id="SSF47384">
    <property type="entry name" value="Homodimeric domain of signal transducing histidine kinase"/>
    <property type="match status" value="1"/>
</dbReference>
<evidence type="ECO:0000259" key="10">
    <source>
        <dbReference type="PROSITE" id="PS50110"/>
    </source>
</evidence>
<feature type="coiled-coil region" evidence="8">
    <location>
        <begin position="20"/>
        <end position="47"/>
    </location>
</feature>
<feature type="domain" description="Response regulatory" evidence="10">
    <location>
        <begin position="303"/>
        <end position="415"/>
    </location>
</feature>
<dbReference type="EMBL" id="FOIQ01000001">
    <property type="protein sequence ID" value="SEV79877.1"/>
    <property type="molecule type" value="Genomic_DNA"/>
</dbReference>
<dbReference type="InterPro" id="IPR036097">
    <property type="entry name" value="HisK_dim/P_sf"/>
</dbReference>
<evidence type="ECO:0000313" key="11">
    <source>
        <dbReference type="EMBL" id="SEV79877.1"/>
    </source>
</evidence>
<evidence type="ECO:0000256" key="7">
    <source>
        <dbReference type="PROSITE-ProRule" id="PRU00169"/>
    </source>
</evidence>
<protein>
    <recommendedName>
        <fullName evidence="2">histidine kinase</fullName>
        <ecNumber evidence="2">2.7.13.3</ecNumber>
    </recommendedName>
</protein>
<dbReference type="FunFam" id="1.10.287.130:FF:000001">
    <property type="entry name" value="Two-component sensor histidine kinase"/>
    <property type="match status" value="1"/>
</dbReference>
<evidence type="ECO:0000313" key="12">
    <source>
        <dbReference type="Proteomes" id="UP000199373"/>
    </source>
</evidence>
<dbReference type="Proteomes" id="UP000199373">
    <property type="component" value="Unassembled WGS sequence"/>
</dbReference>
<dbReference type="SUPFAM" id="SSF52172">
    <property type="entry name" value="CheY-like"/>
    <property type="match status" value="1"/>
</dbReference>
<proteinExistence type="predicted"/>